<evidence type="ECO:0000313" key="1">
    <source>
        <dbReference type="EMBL" id="DAD31987.1"/>
    </source>
</evidence>
<dbReference type="EMBL" id="DUZY01000003">
    <property type="protein sequence ID" value="DAD31987.1"/>
    <property type="molecule type" value="Genomic_DNA"/>
</dbReference>
<dbReference type="PANTHER" id="PTHR35106:SF5">
    <property type="entry name" value="CARBOXYPEPTIDASE"/>
    <property type="match status" value="1"/>
</dbReference>
<reference evidence="1 2" key="1">
    <citation type="journal article" date="2020" name="Mol. Biol. Evol.">
        <title>Distinct Expression and Methylation Patterns for Genes with Different Fates following a Single Whole-Genome Duplication in Flowering Plants.</title>
        <authorList>
            <person name="Shi T."/>
            <person name="Rahmani R.S."/>
            <person name="Gugger P.F."/>
            <person name="Wang M."/>
            <person name="Li H."/>
            <person name="Zhang Y."/>
            <person name="Li Z."/>
            <person name="Wang Q."/>
            <person name="Van de Peer Y."/>
            <person name="Marchal K."/>
            <person name="Chen J."/>
        </authorList>
    </citation>
    <scope>NUCLEOTIDE SEQUENCE [LARGE SCALE GENOMIC DNA]</scope>
    <source>
        <tissue evidence="1">Leaf</tissue>
    </source>
</reference>
<name>A0A822YHK2_NELNU</name>
<dbReference type="AlphaFoldDB" id="A0A822YHK2"/>
<gene>
    <name evidence="1" type="ORF">HUJ06_010838</name>
</gene>
<keyword evidence="2" id="KW-1185">Reference proteome</keyword>
<proteinExistence type="predicted"/>
<comment type="caution">
    <text evidence="1">The sequence shown here is derived from an EMBL/GenBank/DDBJ whole genome shotgun (WGS) entry which is preliminary data.</text>
</comment>
<accession>A0A822YHK2</accession>
<dbReference type="Proteomes" id="UP000607653">
    <property type="component" value="Unassembled WGS sequence"/>
</dbReference>
<organism evidence="1 2">
    <name type="scientific">Nelumbo nucifera</name>
    <name type="common">Sacred lotus</name>
    <dbReference type="NCBI Taxonomy" id="4432"/>
    <lineage>
        <taxon>Eukaryota</taxon>
        <taxon>Viridiplantae</taxon>
        <taxon>Streptophyta</taxon>
        <taxon>Embryophyta</taxon>
        <taxon>Tracheophyta</taxon>
        <taxon>Spermatophyta</taxon>
        <taxon>Magnoliopsida</taxon>
        <taxon>Proteales</taxon>
        <taxon>Nelumbonaceae</taxon>
        <taxon>Nelumbo</taxon>
    </lineage>
</organism>
<protein>
    <recommendedName>
        <fullName evidence="3">Pentatricopeptide repeat-containing protein</fullName>
    </recommendedName>
</protein>
<dbReference type="PANTHER" id="PTHR35106">
    <property type="entry name" value="BNAA07G25190D PROTEIN"/>
    <property type="match status" value="1"/>
</dbReference>
<sequence length="86" mass="9731">MALLGLFGKHGNSNEVFKLFQEMHCINLELLSICTQSMREKQRESLKVSKLDTPDSGKVFQYWHCCGSEDLFDPGCTASPHSSYDD</sequence>
<evidence type="ECO:0008006" key="3">
    <source>
        <dbReference type="Google" id="ProtNLM"/>
    </source>
</evidence>
<evidence type="ECO:0000313" key="2">
    <source>
        <dbReference type="Proteomes" id="UP000607653"/>
    </source>
</evidence>